<evidence type="ECO:0000256" key="2">
    <source>
        <dbReference type="ARBA" id="ARBA00022692"/>
    </source>
</evidence>
<feature type="domain" description="Dendritic cell-specific transmembrane protein-like" evidence="6">
    <location>
        <begin position="250"/>
        <end position="337"/>
    </location>
</feature>
<reference evidence="7" key="1">
    <citation type="submission" date="2021-04" db="EMBL/GenBank/DDBJ databases">
        <authorList>
            <consortium name="Wellcome Sanger Institute Data Sharing"/>
        </authorList>
    </citation>
    <scope>NUCLEOTIDE SEQUENCE [LARGE SCALE GENOMIC DNA]</scope>
</reference>
<dbReference type="AlphaFoldDB" id="A0A3Q1JW03"/>
<organism evidence="7 8">
    <name type="scientific">Anabas testudineus</name>
    <name type="common">Climbing perch</name>
    <name type="synonym">Anthias testudineus</name>
    <dbReference type="NCBI Taxonomy" id="64144"/>
    <lineage>
        <taxon>Eukaryota</taxon>
        <taxon>Metazoa</taxon>
        <taxon>Chordata</taxon>
        <taxon>Craniata</taxon>
        <taxon>Vertebrata</taxon>
        <taxon>Euteleostomi</taxon>
        <taxon>Actinopterygii</taxon>
        <taxon>Neopterygii</taxon>
        <taxon>Teleostei</taxon>
        <taxon>Neoteleostei</taxon>
        <taxon>Acanthomorphata</taxon>
        <taxon>Anabantaria</taxon>
        <taxon>Anabantiformes</taxon>
        <taxon>Anabantoidei</taxon>
        <taxon>Anabantidae</taxon>
        <taxon>Anabas</taxon>
    </lineage>
</organism>
<keyword evidence="2 5" id="KW-0812">Transmembrane</keyword>
<gene>
    <name evidence="7" type="primary">DCSTAMP</name>
</gene>
<keyword evidence="8" id="KW-1185">Reference proteome</keyword>
<comment type="subcellular location">
    <subcellularLocation>
        <location evidence="1">Membrane</location>
        <topology evidence="1">Multi-pass membrane protein</topology>
    </subcellularLocation>
</comment>
<evidence type="ECO:0000256" key="3">
    <source>
        <dbReference type="ARBA" id="ARBA00022989"/>
    </source>
</evidence>
<dbReference type="PANTHER" id="PTHR21041:SF2">
    <property type="entry name" value="DENDRITIC CELL-SPECIFIC TRANSMEMBRANE PROTEIN"/>
    <property type="match status" value="1"/>
</dbReference>
<keyword evidence="3 5" id="KW-1133">Transmembrane helix</keyword>
<keyword evidence="4 5" id="KW-0472">Membrane</keyword>
<feature type="domain" description="Dendritic cell-specific transmembrane protein-like" evidence="6">
    <location>
        <begin position="347"/>
        <end position="411"/>
    </location>
</feature>
<feature type="transmembrane region" description="Helical" evidence="5">
    <location>
        <begin position="304"/>
        <end position="329"/>
    </location>
</feature>
<dbReference type="InParanoid" id="A0A3Q1JW03"/>
<dbReference type="OrthoDB" id="9949280at2759"/>
<evidence type="ECO:0000313" key="7">
    <source>
        <dbReference type="Ensembl" id="ENSATEP00000036023.2"/>
    </source>
</evidence>
<protein>
    <recommendedName>
        <fullName evidence="6">Dendritic cell-specific transmembrane protein-like domain-containing protein</fullName>
    </recommendedName>
</protein>
<dbReference type="PANTHER" id="PTHR21041">
    <property type="entry name" value="DENDRITIC CELL-SPECIFIC TRANSMEMBRANE PROTEIN"/>
    <property type="match status" value="1"/>
</dbReference>
<dbReference type="STRING" id="64144.ENSATEP00000036023"/>
<evidence type="ECO:0000256" key="4">
    <source>
        <dbReference type="ARBA" id="ARBA00023136"/>
    </source>
</evidence>
<accession>A0A3Q1JW03</accession>
<feature type="transmembrane region" description="Helical" evidence="5">
    <location>
        <begin position="105"/>
        <end position="121"/>
    </location>
</feature>
<dbReference type="Pfam" id="PF07782">
    <property type="entry name" value="DC_STAMP"/>
    <property type="match status" value="2"/>
</dbReference>
<reference evidence="7" key="2">
    <citation type="submission" date="2025-08" db="UniProtKB">
        <authorList>
            <consortium name="Ensembl"/>
        </authorList>
    </citation>
    <scope>IDENTIFICATION</scope>
</reference>
<dbReference type="GeneTree" id="ENSGT00940000153269"/>
<dbReference type="GO" id="GO:0016020">
    <property type="term" value="C:membrane"/>
    <property type="evidence" value="ECO:0007669"/>
    <property type="project" value="UniProtKB-SubCell"/>
</dbReference>
<sequence>MLLPWIAAKQTLVDVGFLAVEVFTTGKRDGTKQTLVLLLICSFFSLLLSSLLLLYLIFTLNYETAVAGGIASCFGALFTVALFLSKRVRCLGTLFVISVFMKKSRNLLLTAGTSLVVLKNIRNTLENLTVLAGSMICNLKAKKASIIAPFSNYIKVLQWIESMLKRFRAADPQLVQFNSQLSVSPRVESEKLKEKLTEAERKLNETVEHVQFVMSTVSSVSSRMFPAISFLLLMLFIGLCIKKYCNDMKYKNRFIGSDFVRFDEKQREEGKPCVLPLTPEEKKLYATLTSAHPSTRERKAMLKFGAPIVSHFTVWLMIITVDALLYWFIDSIFQLSLEENRKDFSYSVTLFERECLPKPKLLLSDSICPLAAILLILLTMTLLAGKMSQVRLLVCEQFFSTAAEKRVEYLHAKILRKRLKTRKEKQHCSLKSQILKVGGAIYPQSIV</sequence>
<reference evidence="7" key="3">
    <citation type="submission" date="2025-09" db="UniProtKB">
        <authorList>
            <consortium name="Ensembl"/>
        </authorList>
    </citation>
    <scope>IDENTIFICATION</scope>
</reference>
<dbReference type="Proteomes" id="UP000265040">
    <property type="component" value="Chromosome 16"/>
</dbReference>
<feature type="transmembrane region" description="Helical" evidence="5">
    <location>
        <begin position="224"/>
        <end position="241"/>
    </location>
</feature>
<proteinExistence type="predicted"/>
<evidence type="ECO:0000259" key="6">
    <source>
        <dbReference type="Pfam" id="PF07782"/>
    </source>
</evidence>
<evidence type="ECO:0000313" key="8">
    <source>
        <dbReference type="Proteomes" id="UP000265040"/>
    </source>
</evidence>
<name>A0A3Q1JW03_ANATE</name>
<feature type="transmembrane region" description="Helical" evidence="5">
    <location>
        <begin position="35"/>
        <end position="58"/>
    </location>
</feature>
<evidence type="ECO:0000256" key="1">
    <source>
        <dbReference type="ARBA" id="ARBA00004141"/>
    </source>
</evidence>
<dbReference type="InterPro" id="IPR012858">
    <property type="entry name" value="DC_STAMP-like"/>
</dbReference>
<feature type="transmembrane region" description="Helical" evidence="5">
    <location>
        <begin position="361"/>
        <end position="383"/>
    </location>
</feature>
<evidence type="ECO:0000256" key="5">
    <source>
        <dbReference type="SAM" id="Phobius"/>
    </source>
</evidence>
<feature type="transmembrane region" description="Helical" evidence="5">
    <location>
        <begin position="64"/>
        <end position="84"/>
    </location>
</feature>
<dbReference type="Ensembl" id="ENSATET00000036537.2">
    <property type="protein sequence ID" value="ENSATEP00000036023.2"/>
    <property type="gene ID" value="ENSATEG00000024759.2"/>
</dbReference>
<dbReference type="InterPro" id="IPR051856">
    <property type="entry name" value="CSR-E3_Ligase_Protein"/>
</dbReference>